<gene>
    <name evidence="1" type="ORF">BWX89_01251</name>
</gene>
<sequence length="313" mass="37423">MMWAYLIHLGFNMWEEQDAKPLYGMEKGRKRILDFRRAQPYLRFDEELWNELLREMKKIGINMLVIDLGEGVQYESHPEISVKGSWSVKKLKQEIGKLRSMGIEPIPKLNFSTTHDTWLGPYSRCVSTDLYYGVCRDLINEVCSIFDRPRFFHLGMDEETAGHQRFALYAVMRQHQLWWDDLYFLINEVEKSGVRPWVWADYLWHHPDIFFKKMPKSVLQSNWYYGRVFSLKINYVRAYLDLEKYGYDQIPTGSICSVQENLEKTVSYCSRRISRERLFGFLQTVWRPTIPSFRRKHLNAIKAVSKAKNRFEK</sequence>
<dbReference type="Proteomes" id="UP000485562">
    <property type="component" value="Unassembled WGS sequence"/>
</dbReference>
<comment type="caution">
    <text evidence="1">The sequence shown here is derived from an EMBL/GenBank/DDBJ whole genome shotgun (WGS) entry which is preliminary data.</text>
</comment>
<dbReference type="EMBL" id="MWDQ01000118">
    <property type="protein sequence ID" value="OQB72664.1"/>
    <property type="molecule type" value="Genomic_DNA"/>
</dbReference>
<name>A0A1V6C737_UNCT6</name>
<evidence type="ECO:0000313" key="1">
    <source>
        <dbReference type="EMBL" id="OQB72664.1"/>
    </source>
</evidence>
<accession>A0A1V6C737</accession>
<organism evidence="1">
    <name type="scientific">candidate division TA06 bacterium ADurb.Bin131</name>
    <dbReference type="NCBI Taxonomy" id="1852827"/>
    <lineage>
        <taxon>Bacteria</taxon>
        <taxon>Bacteria division TA06</taxon>
    </lineage>
</organism>
<proteinExistence type="predicted"/>
<protein>
    <recommendedName>
        <fullName evidence="2">Tat pathway signal protein</fullName>
    </recommendedName>
</protein>
<dbReference type="InterPro" id="IPR017853">
    <property type="entry name" value="GH"/>
</dbReference>
<dbReference type="Gene3D" id="3.20.20.80">
    <property type="entry name" value="Glycosidases"/>
    <property type="match status" value="1"/>
</dbReference>
<evidence type="ECO:0008006" key="2">
    <source>
        <dbReference type="Google" id="ProtNLM"/>
    </source>
</evidence>
<dbReference type="AlphaFoldDB" id="A0A1V6C737"/>
<dbReference type="SUPFAM" id="SSF51445">
    <property type="entry name" value="(Trans)glycosidases"/>
    <property type="match status" value="1"/>
</dbReference>
<reference evidence="1" key="1">
    <citation type="submission" date="2017-02" db="EMBL/GenBank/DDBJ databases">
        <title>Delving into the versatile metabolic prowess of the omnipresent phylum Bacteroidetes.</title>
        <authorList>
            <person name="Nobu M.K."/>
            <person name="Mei R."/>
            <person name="Narihiro T."/>
            <person name="Kuroda K."/>
            <person name="Liu W.-T."/>
        </authorList>
    </citation>
    <scope>NUCLEOTIDE SEQUENCE</scope>
    <source>
        <strain evidence="1">ADurb.Bin131</strain>
    </source>
</reference>